<keyword evidence="2" id="KW-1185">Reference proteome</keyword>
<gene>
    <name evidence="1" type="ORF">QJS10_CPA16g00963</name>
</gene>
<protein>
    <recommendedName>
        <fullName evidence="3">F-box protein</fullName>
    </recommendedName>
</protein>
<dbReference type="AlphaFoldDB" id="A0AAV9D0C5"/>
<dbReference type="EMBL" id="JAUJYO010000016">
    <property type="protein sequence ID" value="KAK1294550.1"/>
    <property type="molecule type" value="Genomic_DNA"/>
</dbReference>
<accession>A0AAV9D0C5</accession>
<reference evidence="1" key="1">
    <citation type="journal article" date="2023" name="Nat. Commun.">
        <title>Diploid and tetraploid genomes of Acorus and the evolution of monocots.</title>
        <authorList>
            <person name="Ma L."/>
            <person name="Liu K.W."/>
            <person name="Li Z."/>
            <person name="Hsiao Y.Y."/>
            <person name="Qi Y."/>
            <person name="Fu T."/>
            <person name="Tang G.D."/>
            <person name="Zhang D."/>
            <person name="Sun W.H."/>
            <person name="Liu D.K."/>
            <person name="Li Y."/>
            <person name="Chen G.Z."/>
            <person name="Liu X.D."/>
            <person name="Liao X.Y."/>
            <person name="Jiang Y.T."/>
            <person name="Yu X."/>
            <person name="Hao Y."/>
            <person name="Huang J."/>
            <person name="Zhao X.W."/>
            <person name="Ke S."/>
            <person name="Chen Y.Y."/>
            <person name="Wu W.L."/>
            <person name="Hsu J.L."/>
            <person name="Lin Y.F."/>
            <person name="Huang M.D."/>
            <person name="Li C.Y."/>
            <person name="Huang L."/>
            <person name="Wang Z.W."/>
            <person name="Zhao X."/>
            <person name="Zhong W.Y."/>
            <person name="Peng D.H."/>
            <person name="Ahmad S."/>
            <person name="Lan S."/>
            <person name="Zhang J.S."/>
            <person name="Tsai W.C."/>
            <person name="Van de Peer Y."/>
            <person name="Liu Z.J."/>
        </authorList>
    </citation>
    <scope>NUCLEOTIDE SEQUENCE</scope>
    <source>
        <strain evidence="1">CP</strain>
    </source>
</reference>
<proteinExistence type="predicted"/>
<sequence length="141" mass="16372">MPEKLVSFAGHQPMIDLVDLHGFGFDADGTYLLWVIFEETVVPKMFRLARVRSCGWSPKMRRLHGDLLEMRFVRCFSSFDVRFVVVAAWVEDEMGWMVGVEGGVVVFVNIKSLKNEMVERVKNRERRKRSSIFDGILDKSR</sequence>
<reference evidence="1" key="2">
    <citation type="submission" date="2023-06" db="EMBL/GenBank/DDBJ databases">
        <authorList>
            <person name="Ma L."/>
            <person name="Liu K.-W."/>
            <person name="Li Z."/>
            <person name="Hsiao Y.-Y."/>
            <person name="Qi Y."/>
            <person name="Fu T."/>
            <person name="Tang G."/>
            <person name="Zhang D."/>
            <person name="Sun W.-H."/>
            <person name="Liu D.-K."/>
            <person name="Li Y."/>
            <person name="Chen G.-Z."/>
            <person name="Liu X.-D."/>
            <person name="Liao X.-Y."/>
            <person name="Jiang Y.-T."/>
            <person name="Yu X."/>
            <person name="Hao Y."/>
            <person name="Huang J."/>
            <person name="Zhao X.-W."/>
            <person name="Ke S."/>
            <person name="Chen Y.-Y."/>
            <person name="Wu W.-L."/>
            <person name="Hsu J.-L."/>
            <person name="Lin Y.-F."/>
            <person name="Huang M.-D."/>
            <person name="Li C.-Y."/>
            <person name="Huang L."/>
            <person name="Wang Z.-W."/>
            <person name="Zhao X."/>
            <person name="Zhong W.-Y."/>
            <person name="Peng D.-H."/>
            <person name="Ahmad S."/>
            <person name="Lan S."/>
            <person name="Zhang J.-S."/>
            <person name="Tsai W.-C."/>
            <person name="Van De Peer Y."/>
            <person name="Liu Z.-J."/>
        </authorList>
    </citation>
    <scope>NUCLEOTIDE SEQUENCE</scope>
    <source>
        <strain evidence="1">CP</strain>
        <tissue evidence="1">Leaves</tissue>
    </source>
</reference>
<evidence type="ECO:0008006" key="3">
    <source>
        <dbReference type="Google" id="ProtNLM"/>
    </source>
</evidence>
<evidence type="ECO:0000313" key="2">
    <source>
        <dbReference type="Proteomes" id="UP001180020"/>
    </source>
</evidence>
<organism evidence="1 2">
    <name type="scientific">Acorus calamus</name>
    <name type="common">Sweet flag</name>
    <dbReference type="NCBI Taxonomy" id="4465"/>
    <lineage>
        <taxon>Eukaryota</taxon>
        <taxon>Viridiplantae</taxon>
        <taxon>Streptophyta</taxon>
        <taxon>Embryophyta</taxon>
        <taxon>Tracheophyta</taxon>
        <taxon>Spermatophyta</taxon>
        <taxon>Magnoliopsida</taxon>
        <taxon>Liliopsida</taxon>
        <taxon>Acoraceae</taxon>
        <taxon>Acorus</taxon>
    </lineage>
</organism>
<evidence type="ECO:0000313" key="1">
    <source>
        <dbReference type="EMBL" id="KAK1294550.1"/>
    </source>
</evidence>
<name>A0AAV9D0C5_ACOCL</name>
<dbReference type="Proteomes" id="UP001180020">
    <property type="component" value="Unassembled WGS sequence"/>
</dbReference>
<comment type="caution">
    <text evidence="1">The sequence shown here is derived from an EMBL/GenBank/DDBJ whole genome shotgun (WGS) entry which is preliminary data.</text>
</comment>